<name>A0A347U8S8_9BACT</name>
<dbReference type="CDD" id="cd00082">
    <property type="entry name" value="HisKA"/>
    <property type="match status" value="1"/>
</dbReference>
<dbReference type="SMART" id="SM00388">
    <property type="entry name" value="HisKA"/>
    <property type="match status" value="1"/>
</dbReference>
<dbReference type="EMBL" id="CP032097">
    <property type="protein sequence ID" value="AXX95256.1"/>
    <property type="molecule type" value="Genomic_DNA"/>
</dbReference>
<accession>A0A347U8S8</accession>
<dbReference type="EC" id="2.7.13.3" evidence="2"/>
<keyword evidence="3 4" id="KW-0597">Phosphoprotein</keyword>
<dbReference type="InterPro" id="IPR003661">
    <property type="entry name" value="HisK_dim/P_dom"/>
</dbReference>
<dbReference type="SUPFAM" id="SSF47384">
    <property type="entry name" value="Homodimeric domain of signal transducing histidine kinase"/>
    <property type="match status" value="1"/>
</dbReference>
<organism evidence="8 10">
    <name type="scientific">Arcobacter ellisii</name>
    <dbReference type="NCBI Taxonomy" id="913109"/>
    <lineage>
        <taxon>Bacteria</taxon>
        <taxon>Pseudomonadati</taxon>
        <taxon>Campylobacterota</taxon>
        <taxon>Epsilonproteobacteria</taxon>
        <taxon>Campylobacterales</taxon>
        <taxon>Arcobacteraceae</taxon>
        <taxon>Arcobacter</taxon>
    </lineage>
</organism>
<dbReference type="RefSeq" id="WP_118917437.1">
    <property type="nucleotide sequence ID" value="NZ_CP032097.1"/>
</dbReference>
<evidence type="ECO:0000256" key="3">
    <source>
        <dbReference type="ARBA" id="ARBA00022553"/>
    </source>
</evidence>
<dbReference type="Proteomes" id="UP000290588">
    <property type="component" value="Unassembled WGS sequence"/>
</dbReference>
<dbReference type="EMBL" id="NXIG01000008">
    <property type="protein sequence ID" value="RXI30094.1"/>
    <property type="molecule type" value="Genomic_DNA"/>
</dbReference>
<evidence type="ECO:0000256" key="4">
    <source>
        <dbReference type="PROSITE-ProRule" id="PRU00169"/>
    </source>
</evidence>
<dbReference type="Pfam" id="PF00512">
    <property type="entry name" value="HisKA"/>
    <property type="match status" value="1"/>
</dbReference>
<dbReference type="Proteomes" id="UP000262582">
    <property type="component" value="Chromosome"/>
</dbReference>
<sequence length="367" mass="42282">MKKFTILIVDDIEENIYSLRLLIEESFDVNIFTALNAKEAIKVLVENNIDLILTDIQMPDIDGFEFAQYIKGVDSIKHIPIIFITGIYDKDEYKNKGYEVGGVEYITKPINKNLLTSKLKIYIDIYNKIKETTEKLNTTQDLLIQNSKLASMGEMIGLISHQLKQPLNVLSMSCDNINMAFDFSELDEECMKRFSENAKKQINYMDTTINGFLNFFKPNKIKEHFLIKNCIDKTEEILKNKIKLYDAVINLDIDEKLEIFGVETELLQVLINIVNNSLDAFKERDIKNPEIFIKLYKEKSKIVLILEDNAGGVDKENLDRIQEPYFTTKENGTGIGLYLVEIIIENSFQGKLEVLNGEKGLKFIIEL</sequence>
<dbReference type="SMART" id="SM00448">
    <property type="entry name" value="REC"/>
    <property type="match status" value="1"/>
</dbReference>
<evidence type="ECO:0000259" key="6">
    <source>
        <dbReference type="PROSITE" id="PS50110"/>
    </source>
</evidence>
<dbReference type="Gene3D" id="3.40.50.2300">
    <property type="match status" value="1"/>
</dbReference>
<dbReference type="InterPro" id="IPR003594">
    <property type="entry name" value="HATPase_dom"/>
</dbReference>
<feature type="domain" description="Response regulatory" evidence="6">
    <location>
        <begin position="5"/>
        <end position="123"/>
    </location>
</feature>
<proteinExistence type="predicted"/>
<gene>
    <name evidence="7" type="ORF">AELL_1598</name>
    <name evidence="8" type="ORF">CP962_08800</name>
</gene>
<reference evidence="7 9" key="2">
    <citation type="submission" date="2018-08" db="EMBL/GenBank/DDBJ databases">
        <title>Complete genome of the Arcobacter ellisii type strain LMG 26155.</title>
        <authorList>
            <person name="Miller W.G."/>
            <person name="Yee E."/>
            <person name="Bono J.L."/>
        </authorList>
    </citation>
    <scope>NUCLEOTIDE SEQUENCE [LARGE SCALE GENOMIC DNA]</scope>
    <source>
        <strain evidence="7 9">LMG 26155</strain>
    </source>
</reference>
<feature type="domain" description="Histidine kinase" evidence="5">
    <location>
        <begin position="158"/>
        <end position="367"/>
    </location>
</feature>
<keyword evidence="8" id="KW-0808">Transferase</keyword>
<dbReference type="PROSITE" id="PS50109">
    <property type="entry name" value="HIS_KIN"/>
    <property type="match status" value="1"/>
</dbReference>
<feature type="modified residue" description="4-aspartylphosphate" evidence="4">
    <location>
        <position position="55"/>
    </location>
</feature>
<dbReference type="InterPro" id="IPR001789">
    <property type="entry name" value="Sig_transdc_resp-reg_receiver"/>
</dbReference>
<dbReference type="InterPro" id="IPR011006">
    <property type="entry name" value="CheY-like_superfamily"/>
</dbReference>
<dbReference type="OrthoDB" id="9805967at2"/>
<dbReference type="AlphaFoldDB" id="A0A347U8S8"/>
<reference evidence="8 10" key="1">
    <citation type="submission" date="2017-09" db="EMBL/GenBank/DDBJ databases">
        <title>Genomics of the genus Arcobacter.</title>
        <authorList>
            <person name="Perez-Cataluna A."/>
            <person name="Figueras M.J."/>
            <person name="Salas-Masso N."/>
        </authorList>
    </citation>
    <scope>NUCLEOTIDE SEQUENCE [LARGE SCALE GENOMIC DNA]</scope>
    <source>
        <strain evidence="8 10">CECT 7837</strain>
    </source>
</reference>
<evidence type="ECO:0000313" key="10">
    <source>
        <dbReference type="Proteomes" id="UP000290588"/>
    </source>
</evidence>
<evidence type="ECO:0000313" key="7">
    <source>
        <dbReference type="EMBL" id="AXX95256.1"/>
    </source>
</evidence>
<dbReference type="InterPro" id="IPR005467">
    <property type="entry name" value="His_kinase_dom"/>
</dbReference>
<dbReference type="SMART" id="SM00387">
    <property type="entry name" value="HATPase_c"/>
    <property type="match status" value="1"/>
</dbReference>
<evidence type="ECO:0000256" key="1">
    <source>
        <dbReference type="ARBA" id="ARBA00000085"/>
    </source>
</evidence>
<dbReference type="KEGG" id="aell:AELL_1598"/>
<evidence type="ECO:0000313" key="8">
    <source>
        <dbReference type="EMBL" id="RXI30094.1"/>
    </source>
</evidence>
<dbReference type="Pfam" id="PF00072">
    <property type="entry name" value="Response_reg"/>
    <property type="match status" value="1"/>
</dbReference>
<dbReference type="GO" id="GO:0000155">
    <property type="term" value="F:phosphorelay sensor kinase activity"/>
    <property type="evidence" value="ECO:0007669"/>
    <property type="project" value="InterPro"/>
</dbReference>
<dbReference type="PANTHER" id="PTHR43547">
    <property type="entry name" value="TWO-COMPONENT HISTIDINE KINASE"/>
    <property type="match status" value="1"/>
</dbReference>
<dbReference type="InterPro" id="IPR036890">
    <property type="entry name" value="HATPase_C_sf"/>
</dbReference>
<dbReference type="InterPro" id="IPR036097">
    <property type="entry name" value="HisK_dim/P_sf"/>
</dbReference>
<dbReference type="Pfam" id="PF02518">
    <property type="entry name" value="HATPase_c"/>
    <property type="match status" value="1"/>
</dbReference>
<dbReference type="Gene3D" id="1.10.287.130">
    <property type="match status" value="1"/>
</dbReference>
<evidence type="ECO:0000313" key="9">
    <source>
        <dbReference type="Proteomes" id="UP000262582"/>
    </source>
</evidence>
<comment type="catalytic activity">
    <reaction evidence="1">
        <text>ATP + protein L-histidine = ADP + protein N-phospho-L-histidine.</text>
        <dbReference type="EC" id="2.7.13.3"/>
    </reaction>
</comment>
<dbReference type="Gene3D" id="3.30.565.10">
    <property type="entry name" value="Histidine kinase-like ATPase, C-terminal domain"/>
    <property type="match status" value="1"/>
</dbReference>
<protein>
    <recommendedName>
        <fullName evidence="2">histidine kinase</fullName>
        <ecNumber evidence="2">2.7.13.3</ecNumber>
    </recommendedName>
</protein>
<dbReference type="PANTHER" id="PTHR43547:SF2">
    <property type="entry name" value="HYBRID SIGNAL TRANSDUCTION HISTIDINE KINASE C"/>
    <property type="match status" value="1"/>
</dbReference>
<keyword evidence="9" id="KW-1185">Reference proteome</keyword>
<dbReference type="SUPFAM" id="SSF52172">
    <property type="entry name" value="CheY-like"/>
    <property type="match status" value="1"/>
</dbReference>
<dbReference type="SUPFAM" id="SSF55874">
    <property type="entry name" value="ATPase domain of HSP90 chaperone/DNA topoisomerase II/histidine kinase"/>
    <property type="match status" value="1"/>
</dbReference>
<keyword evidence="8" id="KW-0418">Kinase</keyword>
<evidence type="ECO:0000259" key="5">
    <source>
        <dbReference type="PROSITE" id="PS50109"/>
    </source>
</evidence>
<dbReference type="PROSITE" id="PS50110">
    <property type="entry name" value="RESPONSE_REGULATORY"/>
    <property type="match status" value="1"/>
</dbReference>
<evidence type="ECO:0000256" key="2">
    <source>
        <dbReference type="ARBA" id="ARBA00012438"/>
    </source>
</evidence>